<dbReference type="Gene3D" id="1.10.20.10">
    <property type="entry name" value="Histone, subunit A"/>
    <property type="match status" value="1"/>
</dbReference>
<evidence type="ECO:0000313" key="1">
    <source>
        <dbReference type="EMBL" id="CAI4060611.1"/>
    </source>
</evidence>
<dbReference type="InterPro" id="IPR050568">
    <property type="entry name" value="Transcr_DNA_Rep_Reg"/>
</dbReference>
<name>A0AA35JFX4_SACK1</name>
<reference evidence="1" key="1">
    <citation type="submission" date="2022-10" db="EMBL/GenBank/DDBJ databases">
        <authorList>
            <person name="Byrne P K."/>
        </authorList>
    </citation>
    <scope>NUCLEOTIDE SEQUENCE</scope>
    <source>
        <strain evidence="1">IFO1802</strain>
    </source>
</reference>
<protein>
    <submittedName>
        <fullName evidence="1">Uncharacterized protein</fullName>
    </submittedName>
</protein>
<dbReference type="PANTHER" id="PTHR10252:SF5">
    <property type="entry name" value="DR1-ASSOCIATED COREPRESSOR"/>
    <property type="match status" value="1"/>
</dbReference>
<accession>A0AA35JFX4</accession>
<dbReference type="GO" id="GO:0017054">
    <property type="term" value="C:negative cofactor 2 complex"/>
    <property type="evidence" value="ECO:0007669"/>
    <property type="project" value="TreeGrafter"/>
</dbReference>
<dbReference type="GO" id="GO:0046982">
    <property type="term" value="F:protein heterodimerization activity"/>
    <property type="evidence" value="ECO:0007669"/>
    <property type="project" value="InterPro"/>
</dbReference>
<dbReference type="InterPro" id="IPR009072">
    <property type="entry name" value="Histone-fold"/>
</dbReference>
<dbReference type="GO" id="GO:0001046">
    <property type="term" value="F:core promoter sequence-specific DNA binding"/>
    <property type="evidence" value="ECO:0007669"/>
    <property type="project" value="TreeGrafter"/>
</dbReference>
<dbReference type="Pfam" id="PF00808">
    <property type="entry name" value="CBFD_NFYB_HMF"/>
    <property type="match status" value="1"/>
</dbReference>
<dbReference type="SUPFAM" id="SSF47113">
    <property type="entry name" value="Histone-fold"/>
    <property type="match status" value="1"/>
</dbReference>
<dbReference type="Proteomes" id="UP001162087">
    <property type="component" value="Chromosome 5"/>
</dbReference>
<dbReference type="EMBL" id="OX365900">
    <property type="protein sequence ID" value="CAI4060611.1"/>
    <property type="molecule type" value="Genomic_DNA"/>
</dbReference>
<organism evidence="1 2">
    <name type="scientific">Saccharomyces kudriavzevii (strain ATCC MYA-4449 / AS 2.2408 / CBS 8840 / NBRC 1802 / NCYC 2889)</name>
    <name type="common">Yeast</name>
    <dbReference type="NCBI Taxonomy" id="226230"/>
    <lineage>
        <taxon>Eukaryota</taxon>
        <taxon>Fungi</taxon>
        <taxon>Dikarya</taxon>
        <taxon>Ascomycota</taxon>
        <taxon>Saccharomycotina</taxon>
        <taxon>Saccharomycetes</taxon>
        <taxon>Saccharomycetales</taxon>
        <taxon>Saccharomycetaceae</taxon>
        <taxon>Saccharomyces</taxon>
    </lineage>
</organism>
<dbReference type="GO" id="GO:0016251">
    <property type="term" value="F:RNA polymerase II general transcription initiation factor activity"/>
    <property type="evidence" value="ECO:0007669"/>
    <property type="project" value="TreeGrafter"/>
</dbReference>
<evidence type="ECO:0000313" key="2">
    <source>
        <dbReference type="Proteomes" id="UP001162087"/>
    </source>
</evidence>
<dbReference type="CDD" id="cd22906">
    <property type="entry name" value="HFD_DRAP1"/>
    <property type="match status" value="1"/>
</dbReference>
<dbReference type="InterPro" id="IPR003958">
    <property type="entry name" value="CBFA_NFYB_domain"/>
</dbReference>
<dbReference type="OrthoDB" id="653904at2759"/>
<gene>
    <name evidence="1" type="primary">SKDI05G2410</name>
    <name evidence="1" type="ORF">SKDI_05G2410</name>
</gene>
<dbReference type="PANTHER" id="PTHR10252">
    <property type="entry name" value="HISTONE-LIKE TRANSCRIPTION FACTOR CCAAT-RELATED"/>
    <property type="match status" value="1"/>
</dbReference>
<proteinExistence type="predicted"/>
<sequence>MDQVPITTHLPPIKPEHEVSLDTGGGAAANMSSSTADNGELRDVFDRIKTHFPPAKVKKIMQSDEDIGKVSQATPVIAGRSLEFFIALLVKKSGETARGQGTKRITAEILKKTILNDEKFDFLREGVCAEEDQAQEEEEEEESA</sequence>
<keyword evidence="2" id="KW-1185">Reference proteome</keyword>